<dbReference type="PANTHER" id="PTHR30454">
    <property type="entry name" value="4-HYDROXY-3-METHYLBUT-2-EN-1-YL DIPHOSPHATE SYNTHASE"/>
    <property type="match status" value="1"/>
</dbReference>
<protein>
    <recommendedName>
        <fullName evidence="7">4-hydroxy-3-methylbut-2-en-1-yl diphosphate synthase (flavodoxin)</fullName>
        <ecNumber evidence="7">1.17.7.3</ecNumber>
    </recommendedName>
    <alternativeName>
        <fullName evidence="7">1-hydroxy-2-methyl-2-(E)-butenyl 4-diphosphate synthase</fullName>
    </alternativeName>
</protein>
<comment type="catalytic activity">
    <reaction evidence="7">
        <text>(2E)-4-hydroxy-3-methylbut-2-enyl diphosphate + oxidized [flavodoxin] + H2O + 2 H(+) = 2-C-methyl-D-erythritol 2,4-cyclic diphosphate + reduced [flavodoxin]</text>
        <dbReference type="Rhea" id="RHEA:43604"/>
        <dbReference type="Rhea" id="RHEA-COMP:10622"/>
        <dbReference type="Rhea" id="RHEA-COMP:10623"/>
        <dbReference type="ChEBI" id="CHEBI:15377"/>
        <dbReference type="ChEBI" id="CHEBI:15378"/>
        <dbReference type="ChEBI" id="CHEBI:57618"/>
        <dbReference type="ChEBI" id="CHEBI:58210"/>
        <dbReference type="ChEBI" id="CHEBI:58483"/>
        <dbReference type="ChEBI" id="CHEBI:128753"/>
        <dbReference type="EC" id="1.17.7.3"/>
    </reaction>
</comment>
<evidence type="ECO:0000256" key="6">
    <source>
        <dbReference type="ARBA" id="ARBA00023229"/>
    </source>
</evidence>
<keyword evidence="2 7" id="KW-0479">Metal-binding</keyword>
<feature type="binding site" evidence="7">
    <location>
        <position position="276"/>
    </location>
    <ligand>
        <name>[4Fe-4S] cluster</name>
        <dbReference type="ChEBI" id="CHEBI:49883"/>
    </ligand>
</feature>
<dbReference type="GO" id="GO:0016114">
    <property type="term" value="P:terpenoid biosynthetic process"/>
    <property type="evidence" value="ECO:0007669"/>
    <property type="project" value="InterPro"/>
</dbReference>
<dbReference type="GO" id="GO:0141197">
    <property type="term" value="F:4-hydroxy-3-methylbut-2-enyl-diphosphate synthase activity (flavodoxin)"/>
    <property type="evidence" value="ECO:0007669"/>
    <property type="project" value="UniProtKB-EC"/>
</dbReference>
<keyword evidence="11" id="KW-1185">Reference proteome</keyword>
<comment type="caution">
    <text evidence="10">The sequence shown here is derived from an EMBL/GenBank/DDBJ whole genome shotgun (WGS) entry which is preliminary data.</text>
</comment>
<dbReference type="SUPFAM" id="SSF51412">
    <property type="entry name" value="Inosine monophosphate dehydrogenase (IMPDH)"/>
    <property type="match status" value="1"/>
</dbReference>
<dbReference type="InterPro" id="IPR016425">
    <property type="entry name" value="IspG_bac"/>
</dbReference>
<reference evidence="10 11" key="1">
    <citation type="submission" date="2019-12" db="EMBL/GenBank/DDBJ databases">
        <authorList>
            <person name="Feng G."/>
            <person name="Zhu H."/>
        </authorList>
    </citation>
    <scope>NUCLEOTIDE SEQUENCE [LARGE SCALE GENOMIC DNA]</scope>
    <source>
        <strain evidence="10 11">FGD1</strain>
    </source>
</reference>
<dbReference type="HAMAP" id="MF_00159">
    <property type="entry name" value="IspG"/>
    <property type="match status" value="1"/>
</dbReference>
<evidence type="ECO:0000256" key="4">
    <source>
        <dbReference type="ARBA" id="ARBA00023004"/>
    </source>
</evidence>
<comment type="function">
    <text evidence="7">Converts 2C-methyl-D-erythritol 2,4-cyclodiphosphate (ME-2,4cPP) into 1-hydroxy-2-methyl-2-(E)-butenyl 4-diphosphate.</text>
</comment>
<feature type="binding site" evidence="7">
    <location>
        <position position="273"/>
    </location>
    <ligand>
        <name>[4Fe-4S] cluster</name>
        <dbReference type="ChEBI" id="CHEBI:49883"/>
    </ligand>
</feature>
<keyword evidence="6 7" id="KW-0414">Isoprene biosynthesis</keyword>
<dbReference type="UniPathway" id="UPA00056">
    <property type="reaction ID" value="UER00096"/>
</dbReference>
<dbReference type="InterPro" id="IPR011005">
    <property type="entry name" value="Dihydropteroate_synth-like_sf"/>
</dbReference>
<organism evidence="10 11">
    <name type="scientific">Novosphingobium silvae</name>
    <dbReference type="NCBI Taxonomy" id="2692619"/>
    <lineage>
        <taxon>Bacteria</taxon>
        <taxon>Pseudomonadati</taxon>
        <taxon>Pseudomonadota</taxon>
        <taxon>Alphaproteobacteria</taxon>
        <taxon>Sphingomonadales</taxon>
        <taxon>Sphingomonadaceae</taxon>
        <taxon>Novosphingobium</taxon>
    </lineage>
</organism>
<feature type="domain" description="IspG TIM-barrel" evidence="8">
    <location>
        <begin position="15"/>
        <end position="254"/>
    </location>
</feature>
<comment type="pathway">
    <text evidence="7">Isoprenoid biosynthesis; isopentenyl diphosphate biosynthesis via DXP pathway; isopentenyl diphosphate from 1-deoxy-D-xylulose 5-phosphate: step 5/6.</text>
</comment>
<proteinExistence type="inferred from homology"/>
<keyword evidence="3 7" id="KW-0560">Oxidoreductase</keyword>
<dbReference type="PIRSF" id="PIRSF004640">
    <property type="entry name" value="IspG"/>
    <property type="match status" value="1"/>
</dbReference>
<evidence type="ECO:0000259" key="8">
    <source>
        <dbReference type="Pfam" id="PF04551"/>
    </source>
</evidence>
<evidence type="ECO:0000256" key="2">
    <source>
        <dbReference type="ARBA" id="ARBA00022723"/>
    </source>
</evidence>
<dbReference type="GO" id="GO:0019288">
    <property type="term" value="P:isopentenyl diphosphate biosynthetic process, methylerythritol 4-phosphate pathway"/>
    <property type="evidence" value="ECO:0007669"/>
    <property type="project" value="UniProtKB-UniRule"/>
</dbReference>
<evidence type="ECO:0000256" key="7">
    <source>
        <dbReference type="HAMAP-Rule" id="MF_00159"/>
    </source>
</evidence>
<dbReference type="NCBIfam" id="NF001540">
    <property type="entry name" value="PRK00366.1"/>
    <property type="match status" value="1"/>
</dbReference>
<dbReference type="InterPro" id="IPR045854">
    <property type="entry name" value="NO2/SO3_Rdtase_4Fe4S_sf"/>
</dbReference>
<evidence type="ECO:0000313" key="10">
    <source>
        <dbReference type="EMBL" id="MYL96464.1"/>
    </source>
</evidence>
<dbReference type="SUPFAM" id="SSF56014">
    <property type="entry name" value="Nitrite and sulphite reductase 4Fe-4S domain-like"/>
    <property type="match status" value="1"/>
</dbReference>
<dbReference type="AlphaFoldDB" id="A0A7X4GF89"/>
<dbReference type="GO" id="GO:0046429">
    <property type="term" value="F:4-hydroxy-3-methylbut-2-en-1-yl diphosphate synthase activity (ferredoxin)"/>
    <property type="evidence" value="ECO:0007669"/>
    <property type="project" value="UniProtKB-UniRule"/>
</dbReference>
<dbReference type="InterPro" id="IPR058579">
    <property type="entry name" value="IspG_C"/>
</dbReference>
<dbReference type="NCBIfam" id="TIGR00612">
    <property type="entry name" value="ispG_gcpE"/>
    <property type="match status" value="1"/>
</dbReference>
<dbReference type="Pfam" id="PF04551">
    <property type="entry name" value="GcpE"/>
    <property type="match status" value="1"/>
</dbReference>
<name>A0A7X4GF89_9SPHN</name>
<dbReference type="InterPro" id="IPR058578">
    <property type="entry name" value="IspG_TIM"/>
</dbReference>
<sequence>MSSIRPWRDIERRKSRQIMVGNVPVGGDAPITVQTMTNTLTSDAKATIDQIRRCEDAGADLIRVSCPDVESTAAFREIARAAQVPLIADIHFHYKRALEAADAGAACLRINPGNIGSHDRVAEVVRAAKANGCAIRIGVNAGSLEKDLLEKYGEPCPEALVESALDHIKLLQDHDFHEYKVAVKASDVFLAVAAYQGLADAVDCPLHLGITEAGGLIGGTVKSSIGMGMLLWSGIGDTLRVSLSAEPEEEVRVGFEMLKALGLRTRGVRVVSCPSCARQGFDVIRTVEALEERLQHIKTPISLSVLGCVVNGPGEARETDIGLTGGGNGKHMVYLSGVTDHVIQSETMLDHIVSLVEAKAAEMEAAAQEQAVAAE</sequence>
<dbReference type="Pfam" id="PF26540">
    <property type="entry name" value="GcpE_C"/>
    <property type="match status" value="1"/>
</dbReference>
<feature type="domain" description="IspG C-terminal" evidence="9">
    <location>
        <begin position="270"/>
        <end position="357"/>
    </location>
</feature>
<keyword evidence="1 7" id="KW-0004">4Fe-4S</keyword>
<evidence type="ECO:0000256" key="1">
    <source>
        <dbReference type="ARBA" id="ARBA00022485"/>
    </source>
</evidence>
<comment type="similarity">
    <text evidence="7">Belongs to the IspG family.</text>
</comment>
<dbReference type="FunFam" id="3.20.20.20:FF:000001">
    <property type="entry name" value="4-hydroxy-3-methylbut-2-en-1-yl diphosphate synthase (flavodoxin)"/>
    <property type="match status" value="1"/>
</dbReference>
<dbReference type="GO" id="GO:0005506">
    <property type="term" value="F:iron ion binding"/>
    <property type="evidence" value="ECO:0007669"/>
    <property type="project" value="InterPro"/>
</dbReference>
<comment type="cofactor">
    <cofactor evidence="7">
        <name>[4Fe-4S] cluster</name>
        <dbReference type="ChEBI" id="CHEBI:49883"/>
    </cofactor>
    <text evidence="7">Binds 1 [4Fe-4S] cluster.</text>
</comment>
<evidence type="ECO:0000256" key="5">
    <source>
        <dbReference type="ARBA" id="ARBA00023014"/>
    </source>
</evidence>
<dbReference type="InterPro" id="IPR004588">
    <property type="entry name" value="IspG_bac-typ"/>
</dbReference>
<evidence type="ECO:0000313" key="11">
    <source>
        <dbReference type="Proteomes" id="UP000465810"/>
    </source>
</evidence>
<dbReference type="EMBL" id="WVTD01000001">
    <property type="protein sequence ID" value="MYL96464.1"/>
    <property type="molecule type" value="Genomic_DNA"/>
</dbReference>
<evidence type="ECO:0000259" key="9">
    <source>
        <dbReference type="Pfam" id="PF26540"/>
    </source>
</evidence>
<dbReference type="PANTHER" id="PTHR30454:SF0">
    <property type="entry name" value="4-HYDROXY-3-METHYLBUT-2-EN-1-YL DIPHOSPHATE SYNTHASE (FERREDOXIN), CHLOROPLASTIC"/>
    <property type="match status" value="1"/>
</dbReference>
<feature type="binding site" evidence="7">
    <location>
        <position position="315"/>
    </location>
    <ligand>
        <name>[4Fe-4S] cluster</name>
        <dbReference type="ChEBI" id="CHEBI:49883"/>
    </ligand>
</feature>
<feature type="binding site" evidence="7">
    <location>
        <position position="308"/>
    </location>
    <ligand>
        <name>[4Fe-4S] cluster</name>
        <dbReference type="ChEBI" id="CHEBI:49883"/>
    </ligand>
</feature>
<accession>A0A7X4GF89</accession>
<dbReference type="RefSeq" id="WP_160984188.1">
    <property type="nucleotide sequence ID" value="NZ_WVTD01000001.1"/>
</dbReference>
<dbReference type="GO" id="GO:0051539">
    <property type="term" value="F:4 iron, 4 sulfur cluster binding"/>
    <property type="evidence" value="ECO:0007669"/>
    <property type="project" value="UniProtKB-UniRule"/>
</dbReference>
<gene>
    <name evidence="7 10" type="primary">ispG</name>
    <name evidence="10" type="synonym">gcpE</name>
    <name evidence="10" type="ORF">GR702_01575</name>
</gene>
<dbReference type="Gene3D" id="3.20.20.20">
    <property type="entry name" value="Dihydropteroate synthase-like"/>
    <property type="match status" value="1"/>
</dbReference>
<dbReference type="EC" id="1.17.7.3" evidence="7"/>
<evidence type="ECO:0000256" key="3">
    <source>
        <dbReference type="ARBA" id="ARBA00023002"/>
    </source>
</evidence>
<keyword evidence="4 7" id="KW-0408">Iron</keyword>
<dbReference type="Gene3D" id="3.30.413.10">
    <property type="entry name" value="Sulfite Reductase Hemoprotein, domain 1"/>
    <property type="match status" value="1"/>
</dbReference>
<keyword evidence="5 7" id="KW-0411">Iron-sulfur</keyword>
<dbReference type="Proteomes" id="UP000465810">
    <property type="component" value="Unassembled WGS sequence"/>
</dbReference>